<evidence type="ECO:0000313" key="8">
    <source>
        <dbReference type="EMBL" id="RFT27907.1"/>
    </source>
</evidence>
<accession>A0A3F3KA22</accession>
<dbReference type="Proteomes" id="UP000258379">
    <property type="component" value="Unassembled WGS sequence"/>
</dbReference>
<dbReference type="UniPathway" id="UPA00098">
    <property type="reaction ID" value="UER00360"/>
</dbReference>
<evidence type="ECO:0000256" key="7">
    <source>
        <dbReference type="HAMAP-Rule" id="MF_00412"/>
    </source>
</evidence>
<dbReference type="PIRSF" id="PIRSF000151">
    <property type="entry name" value="GPR"/>
    <property type="match status" value="1"/>
</dbReference>
<keyword evidence="2 7" id="KW-0028">Amino-acid biosynthesis</keyword>
<gene>
    <name evidence="7" type="primary">proA</name>
    <name evidence="8" type="ORF">CG405_07115</name>
</gene>
<dbReference type="GO" id="GO:0004350">
    <property type="term" value="F:glutamate-5-semialdehyde dehydrogenase activity"/>
    <property type="evidence" value="ECO:0007669"/>
    <property type="project" value="UniProtKB-UniRule"/>
</dbReference>
<dbReference type="NCBIfam" id="NF001221">
    <property type="entry name" value="PRK00197.1"/>
    <property type="match status" value="1"/>
</dbReference>
<evidence type="ECO:0000256" key="6">
    <source>
        <dbReference type="ARBA" id="ARBA00049024"/>
    </source>
</evidence>
<dbReference type="InterPro" id="IPR016161">
    <property type="entry name" value="Ald_DH/histidinol_DH"/>
</dbReference>
<sequence>MFNMINLDTKLDETHSNAQNNMSKDYGDSIDSIVFSRADASRIAQREFAKANTNFKNNLLNAIADSIENNAEFIEEANKQDLEKAQKNGMDAGKLDRLKFDEERIFQSAKSIRKIAQLQDPVGEVVRGYTLENGLRLSQVRVPIGVMGIIYEARPNVTVDVASLCIKSSNAVILRGGSAAERTNYATISVIKQVLKDFGVSGNLIESVDDLGRSGATSMMHAHGHIDVLVPRGSANLIAAVVKESTVPVIETGAGNVHIYVDKTADFEKAIQIIVNAKTQRVGVCNAAEKLLVNQDIAKDFLPRIAGELAKHNVLIHADEKSYNILFDSNINGLQLEHANDDDWNREYLSLQIGVKIVKDVEDAANHITKYSTGHTETIIAEDYLTINNFVSSVDSAVVMVNASTRFTDGGEFGFGAELGISTQKLHARGPMGLREMTTTKWIGYGDGQIRA</sequence>
<dbReference type="SUPFAM" id="SSF53720">
    <property type="entry name" value="ALDH-like"/>
    <property type="match status" value="1"/>
</dbReference>
<reference evidence="8 9" key="1">
    <citation type="submission" date="2017-07" db="EMBL/GenBank/DDBJ databases">
        <title>A comparative genomics approach to explaining the enigmatic role of Gardnerella vaginalis in the vaginal microbiome.</title>
        <authorList>
            <person name="Vancuren S.J."/>
            <person name="Hill J.E."/>
        </authorList>
    </citation>
    <scope>NUCLEOTIDE SEQUENCE [LARGE SCALE GENOMIC DNA]</scope>
    <source>
        <strain evidence="8 9">WP023</strain>
    </source>
</reference>
<comment type="catalytic activity">
    <reaction evidence="6 7">
        <text>L-glutamate 5-semialdehyde + phosphate + NADP(+) = L-glutamyl 5-phosphate + NADPH + H(+)</text>
        <dbReference type="Rhea" id="RHEA:19541"/>
        <dbReference type="ChEBI" id="CHEBI:15378"/>
        <dbReference type="ChEBI" id="CHEBI:43474"/>
        <dbReference type="ChEBI" id="CHEBI:57783"/>
        <dbReference type="ChEBI" id="CHEBI:58066"/>
        <dbReference type="ChEBI" id="CHEBI:58274"/>
        <dbReference type="ChEBI" id="CHEBI:58349"/>
        <dbReference type="EC" id="1.2.1.41"/>
    </reaction>
</comment>
<keyword evidence="5 7" id="KW-0560">Oxidoreductase</keyword>
<dbReference type="Gene3D" id="3.40.309.10">
    <property type="entry name" value="Aldehyde Dehydrogenase, Chain A, domain 2"/>
    <property type="match status" value="1"/>
</dbReference>
<dbReference type="HAMAP" id="MF_00412">
    <property type="entry name" value="ProA"/>
    <property type="match status" value="1"/>
</dbReference>
<evidence type="ECO:0000256" key="3">
    <source>
        <dbReference type="ARBA" id="ARBA00022650"/>
    </source>
</evidence>
<dbReference type="PROSITE" id="PS01223">
    <property type="entry name" value="PROA"/>
    <property type="match status" value="1"/>
</dbReference>
<dbReference type="GO" id="GO:0050661">
    <property type="term" value="F:NADP binding"/>
    <property type="evidence" value="ECO:0007669"/>
    <property type="project" value="InterPro"/>
</dbReference>
<dbReference type="AlphaFoldDB" id="A0A3F3KA22"/>
<dbReference type="InterPro" id="IPR020593">
    <property type="entry name" value="G-glutamylP_reductase_CS"/>
</dbReference>
<dbReference type="PANTHER" id="PTHR11063">
    <property type="entry name" value="GLUTAMATE SEMIALDEHYDE DEHYDROGENASE"/>
    <property type="match status" value="1"/>
</dbReference>
<dbReference type="PANTHER" id="PTHR11063:SF8">
    <property type="entry name" value="DELTA-1-PYRROLINE-5-CARBOXYLATE SYNTHASE"/>
    <property type="match status" value="1"/>
</dbReference>
<dbReference type="EC" id="1.2.1.41" evidence="7"/>
<proteinExistence type="inferred from homology"/>
<comment type="caution">
    <text evidence="8">The sequence shown here is derived from an EMBL/GenBank/DDBJ whole genome shotgun (WGS) entry which is preliminary data.</text>
</comment>
<keyword evidence="7" id="KW-0963">Cytoplasm</keyword>
<comment type="pathway">
    <text evidence="1 7">Amino-acid biosynthesis; L-proline biosynthesis; L-glutamate 5-semialdehyde from L-glutamate: step 2/2.</text>
</comment>
<dbReference type="InterPro" id="IPR016163">
    <property type="entry name" value="Ald_DH_C"/>
</dbReference>
<dbReference type="InterPro" id="IPR000965">
    <property type="entry name" value="GPR_dom"/>
</dbReference>
<dbReference type="GO" id="GO:0005737">
    <property type="term" value="C:cytoplasm"/>
    <property type="evidence" value="ECO:0007669"/>
    <property type="project" value="UniProtKB-SubCell"/>
</dbReference>
<organism evidence="8 9">
    <name type="scientific">Gardnerella vaginalis</name>
    <dbReference type="NCBI Taxonomy" id="2702"/>
    <lineage>
        <taxon>Bacteria</taxon>
        <taxon>Bacillati</taxon>
        <taxon>Actinomycetota</taxon>
        <taxon>Actinomycetes</taxon>
        <taxon>Bifidobacteriales</taxon>
        <taxon>Bifidobacteriaceae</taxon>
        <taxon>Gardnerella</taxon>
    </lineage>
</organism>
<evidence type="ECO:0000313" key="9">
    <source>
        <dbReference type="Proteomes" id="UP000258379"/>
    </source>
</evidence>
<comment type="subcellular location">
    <subcellularLocation>
        <location evidence="7">Cytoplasm</location>
    </subcellularLocation>
</comment>
<evidence type="ECO:0000256" key="4">
    <source>
        <dbReference type="ARBA" id="ARBA00022857"/>
    </source>
</evidence>
<keyword evidence="3 7" id="KW-0641">Proline biosynthesis</keyword>
<dbReference type="InterPro" id="IPR016162">
    <property type="entry name" value="Ald_DH_N"/>
</dbReference>
<dbReference type="CDD" id="cd07079">
    <property type="entry name" value="ALDH_F18-19_ProA-GPR"/>
    <property type="match status" value="1"/>
</dbReference>
<comment type="similarity">
    <text evidence="7">Belongs to the gamma-glutamyl phosphate reductase family.</text>
</comment>
<dbReference type="FunFam" id="3.40.309.10:FF:000006">
    <property type="entry name" value="Gamma-glutamyl phosphate reductase"/>
    <property type="match status" value="1"/>
</dbReference>
<dbReference type="GO" id="GO:0055129">
    <property type="term" value="P:L-proline biosynthetic process"/>
    <property type="evidence" value="ECO:0007669"/>
    <property type="project" value="UniProtKB-UniRule"/>
</dbReference>
<name>A0A3F3KA22_GARVA</name>
<dbReference type="Pfam" id="PF00171">
    <property type="entry name" value="Aldedh"/>
    <property type="match status" value="1"/>
</dbReference>
<dbReference type="NCBIfam" id="TIGR00407">
    <property type="entry name" value="proA"/>
    <property type="match status" value="1"/>
</dbReference>
<protein>
    <recommendedName>
        <fullName evidence="7">Gamma-glutamyl phosphate reductase</fullName>
        <shortName evidence="7">GPR</shortName>
        <ecNumber evidence="7">1.2.1.41</ecNumber>
    </recommendedName>
    <alternativeName>
        <fullName evidence="7">Glutamate-5-semialdehyde dehydrogenase</fullName>
    </alternativeName>
    <alternativeName>
        <fullName evidence="7">Glutamyl-gamma-semialdehyde dehydrogenase</fullName>
        <shortName evidence="7">GSA dehydrogenase</shortName>
    </alternativeName>
</protein>
<comment type="function">
    <text evidence="7">Catalyzes the NADPH-dependent reduction of L-glutamate 5-phosphate into L-glutamate 5-semialdehyde and phosphate. The product spontaneously undergoes cyclization to form 1-pyrroline-5-carboxylate.</text>
</comment>
<dbReference type="InterPro" id="IPR015590">
    <property type="entry name" value="Aldehyde_DH_dom"/>
</dbReference>
<dbReference type="RefSeq" id="WP_101886477.1">
    <property type="nucleotide sequence ID" value="NZ_JBKFXF010000001.1"/>
</dbReference>
<dbReference type="EMBL" id="NNRU01000006">
    <property type="protein sequence ID" value="RFT27907.1"/>
    <property type="molecule type" value="Genomic_DNA"/>
</dbReference>
<keyword evidence="4 7" id="KW-0521">NADP</keyword>
<evidence type="ECO:0000256" key="1">
    <source>
        <dbReference type="ARBA" id="ARBA00004985"/>
    </source>
</evidence>
<dbReference type="Gene3D" id="3.40.605.10">
    <property type="entry name" value="Aldehyde Dehydrogenase, Chain A, domain 1"/>
    <property type="match status" value="1"/>
</dbReference>
<evidence type="ECO:0000256" key="2">
    <source>
        <dbReference type="ARBA" id="ARBA00022605"/>
    </source>
</evidence>
<evidence type="ECO:0000256" key="5">
    <source>
        <dbReference type="ARBA" id="ARBA00023002"/>
    </source>
</evidence>
<dbReference type="InterPro" id="IPR012134">
    <property type="entry name" value="Glu-5-SA_DH"/>
</dbReference>